<accession>A0ABV8HBZ0</accession>
<dbReference type="InterPro" id="IPR008969">
    <property type="entry name" value="CarboxyPept-like_regulatory"/>
</dbReference>
<dbReference type="Proteomes" id="UP001595793">
    <property type="component" value="Unassembled WGS sequence"/>
</dbReference>
<feature type="signal peptide" evidence="1">
    <location>
        <begin position="1"/>
        <end position="17"/>
    </location>
</feature>
<dbReference type="EMBL" id="JBHSAS010000033">
    <property type="protein sequence ID" value="MFC4029483.1"/>
    <property type="molecule type" value="Genomic_DNA"/>
</dbReference>
<dbReference type="Gene3D" id="2.60.40.1120">
    <property type="entry name" value="Carboxypeptidase-like, regulatory domain"/>
    <property type="match status" value="1"/>
</dbReference>
<dbReference type="SUPFAM" id="SSF49464">
    <property type="entry name" value="Carboxypeptidase regulatory domain-like"/>
    <property type="match status" value="1"/>
</dbReference>
<sequence>MKRLLLLAILFSFHIQAQEVYTGRVLNAKDSTAVQSVSIYFDGTSLGTVSNTKGYFKIENSSSNISPLIFRSIGFKTRTVPNISVFKDKNYPIVFLEESMDELGTVVLETDPWSRKRKLNYFRREFLGHTTAALKCKILNEDAIKLKYTPSQNELIAYAKEPLIIKNNHLGYFIEYELIDFTIKFSTGSSGLYLIEYTFYEGSSFYKEQNEKPRRRHLKNREEAFEGSLLQFMRSLSKRNLAQDDFRIFYERFEVPQYKYFDIQQADQFTKVAMTKDTISILHKNQQSGLIYKSPFYIDKFGNFTPTRAFNISGAMGQARMSLSLPLNYAL</sequence>
<dbReference type="Pfam" id="PF13715">
    <property type="entry name" value="CarbopepD_reg_2"/>
    <property type="match status" value="1"/>
</dbReference>
<feature type="chain" id="PRO_5046477428" evidence="1">
    <location>
        <begin position="18"/>
        <end position="331"/>
    </location>
</feature>
<reference evidence="3" key="1">
    <citation type="journal article" date="2019" name="Int. J. Syst. Evol. Microbiol.">
        <title>The Global Catalogue of Microorganisms (GCM) 10K type strain sequencing project: providing services to taxonomists for standard genome sequencing and annotation.</title>
        <authorList>
            <consortium name="The Broad Institute Genomics Platform"/>
            <consortium name="The Broad Institute Genome Sequencing Center for Infectious Disease"/>
            <person name="Wu L."/>
            <person name="Ma J."/>
        </authorList>
    </citation>
    <scope>NUCLEOTIDE SEQUENCE [LARGE SCALE GENOMIC DNA]</scope>
    <source>
        <strain evidence="3">CECT 9128</strain>
    </source>
</reference>
<evidence type="ECO:0000313" key="2">
    <source>
        <dbReference type="EMBL" id="MFC4029483.1"/>
    </source>
</evidence>
<dbReference type="RefSeq" id="WP_290230531.1">
    <property type="nucleotide sequence ID" value="NZ_JAUFPZ010000002.1"/>
</dbReference>
<keyword evidence="3" id="KW-1185">Reference proteome</keyword>
<evidence type="ECO:0000313" key="3">
    <source>
        <dbReference type="Proteomes" id="UP001595793"/>
    </source>
</evidence>
<name>A0ABV8HBZ0_9FLAO</name>
<organism evidence="2 3">
    <name type="scientific">Zunongwangia endophytica</name>
    <dbReference type="NCBI Taxonomy" id="1808945"/>
    <lineage>
        <taxon>Bacteria</taxon>
        <taxon>Pseudomonadati</taxon>
        <taxon>Bacteroidota</taxon>
        <taxon>Flavobacteriia</taxon>
        <taxon>Flavobacteriales</taxon>
        <taxon>Flavobacteriaceae</taxon>
        <taxon>Zunongwangia</taxon>
    </lineage>
</organism>
<protein>
    <submittedName>
        <fullName evidence="2">Carboxypeptidase-like regulatory domain-containing protein</fullName>
    </submittedName>
</protein>
<comment type="caution">
    <text evidence="2">The sequence shown here is derived from an EMBL/GenBank/DDBJ whole genome shotgun (WGS) entry which is preliminary data.</text>
</comment>
<evidence type="ECO:0000256" key="1">
    <source>
        <dbReference type="SAM" id="SignalP"/>
    </source>
</evidence>
<gene>
    <name evidence="2" type="ORF">ACFOS1_18845</name>
</gene>
<keyword evidence="1" id="KW-0732">Signal</keyword>
<proteinExistence type="predicted"/>